<reference evidence="2" key="1">
    <citation type="submission" date="2016-12" db="EMBL/GenBank/DDBJ databases">
        <title>Complete nucleotide sequences of two VIM-1-encoding plasmids from Klebsiella pneumoniae and Leclercia adecarboxylata isolates of Czech origin.</title>
        <authorList>
            <person name="Papagiannitsis C."/>
            <person name="Papousek I."/>
            <person name="Hrabak J."/>
            <person name="Dolejska M."/>
        </authorList>
    </citation>
    <scope>NUCLEOTIDE SEQUENCE</scope>
    <source>
        <plasmid evidence="2">pLec-476cz</plasmid>
    </source>
</reference>
<protein>
    <submittedName>
        <fullName evidence="2">TrhL</fullName>
    </submittedName>
</protein>
<feature type="transmembrane region" description="Helical" evidence="1">
    <location>
        <begin position="43"/>
        <end position="73"/>
    </location>
</feature>
<accession>A0A1S6KQP3</accession>
<keyword evidence="2" id="KW-0614">Plasmid</keyword>
<sequence>MRGIFPLSGVFMTSQYEVPPHTYRFPYRINMPLLILFWDAKQLGITFVTIASGNIFDFFITSVVVAVVFWFAYKKAAEEGVRGKLKHKLWWFGLFPGKSVFSSRYFTDPFIRNLYS</sequence>
<keyword evidence="1" id="KW-0812">Transmembrane</keyword>
<evidence type="ECO:0000256" key="1">
    <source>
        <dbReference type="SAM" id="Phobius"/>
    </source>
</evidence>
<name>A0A1S6KQP3_9ENTR</name>
<keyword evidence="1" id="KW-1133">Transmembrane helix</keyword>
<evidence type="ECO:0000313" key="2">
    <source>
        <dbReference type="EMBL" id="AQT23682.1"/>
    </source>
</evidence>
<dbReference type="InterPro" id="IPR009838">
    <property type="entry name" value="T4SS_TraL"/>
</dbReference>
<geneLocation type="plasmid" evidence="2">
    <name>pLec-476cz</name>
</geneLocation>
<dbReference type="AlphaFoldDB" id="A0A1S6KQP3"/>
<dbReference type="EMBL" id="KY320277">
    <property type="protein sequence ID" value="AQT23682.1"/>
    <property type="molecule type" value="Genomic_DNA"/>
</dbReference>
<organism evidence="2">
    <name type="scientific">Leclercia adecarboxylata</name>
    <dbReference type="NCBI Taxonomy" id="83655"/>
    <lineage>
        <taxon>Bacteria</taxon>
        <taxon>Pseudomonadati</taxon>
        <taxon>Pseudomonadota</taxon>
        <taxon>Gammaproteobacteria</taxon>
        <taxon>Enterobacterales</taxon>
        <taxon>Enterobacteriaceae</taxon>
        <taxon>Leclercia</taxon>
    </lineage>
</organism>
<proteinExistence type="predicted"/>
<dbReference type="GO" id="GO:0019867">
    <property type="term" value="C:outer membrane"/>
    <property type="evidence" value="ECO:0007669"/>
    <property type="project" value="InterPro"/>
</dbReference>
<keyword evidence="1" id="KW-0472">Membrane</keyword>
<dbReference type="Pfam" id="PF07178">
    <property type="entry name" value="TraL"/>
    <property type="match status" value="1"/>
</dbReference>